<dbReference type="KEGG" id="pno:SNOG_01124"/>
<sequence>MSLRLVLGNQGPNKDIGGGYRFRSKGKTVFITSGNGQYNAQCDLPDGNNPASCDLTIRCIMAVPAHSTPRPPALHPPSPRKESTPTLIHRILSINIPLRMTELDFESQLLAKVKIA</sequence>
<accession>Q0V4E0</accession>
<reference evidence="2" key="1">
    <citation type="journal article" date="2007" name="Plant Cell">
        <title>Dothideomycete-plant interactions illuminated by genome sequencing and EST analysis of the wheat pathogen Stagonospora nodorum.</title>
        <authorList>
            <person name="Hane J.K."/>
            <person name="Lowe R.G."/>
            <person name="Solomon P.S."/>
            <person name="Tan K.C."/>
            <person name="Schoch C.L."/>
            <person name="Spatafora J.W."/>
            <person name="Crous P.W."/>
            <person name="Kodira C."/>
            <person name="Birren B.W."/>
            <person name="Galagan J.E."/>
            <person name="Torriani S.F."/>
            <person name="McDonald B.A."/>
            <person name="Oliver R.P."/>
        </authorList>
    </citation>
    <scope>NUCLEOTIDE SEQUENCE [LARGE SCALE GENOMIC DNA]</scope>
    <source>
        <strain evidence="2">SN15 / ATCC MYA-4574 / FGSC 10173</strain>
    </source>
</reference>
<proteinExistence type="predicted"/>
<dbReference type="AlphaFoldDB" id="Q0V4E0"/>
<organism evidence="1 2">
    <name type="scientific">Phaeosphaeria nodorum (strain SN15 / ATCC MYA-4574 / FGSC 10173)</name>
    <name type="common">Glume blotch fungus</name>
    <name type="synonym">Parastagonospora nodorum</name>
    <dbReference type="NCBI Taxonomy" id="321614"/>
    <lineage>
        <taxon>Eukaryota</taxon>
        <taxon>Fungi</taxon>
        <taxon>Dikarya</taxon>
        <taxon>Ascomycota</taxon>
        <taxon>Pezizomycotina</taxon>
        <taxon>Dothideomycetes</taxon>
        <taxon>Pleosporomycetidae</taxon>
        <taxon>Pleosporales</taxon>
        <taxon>Pleosporineae</taxon>
        <taxon>Phaeosphaeriaceae</taxon>
        <taxon>Parastagonospora</taxon>
    </lineage>
</organism>
<protein>
    <submittedName>
        <fullName evidence="1">Uncharacterized protein</fullName>
    </submittedName>
</protein>
<evidence type="ECO:0000313" key="1">
    <source>
        <dbReference type="EMBL" id="EAT90773.1"/>
    </source>
</evidence>
<name>Q0V4E0_PHANO</name>
<dbReference type="RefSeq" id="XP_001791780.1">
    <property type="nucleotide sequence ID" value="XM_001791728.1"/>
</dbReference>
<evidence type="ECO:0000313" key="2">
    <source>
        <dbReference type="Proteomes" id="UP000001055"/>
    </source>
</evidence>
<dbReference type="GeneID" id="5968622"/>
<dbReference type="InParanoid" id="Q0V4E0"/>
<dbReference type="Proteomes" id="UP000001055">
    <property type="component" value="Unassembled WGS sequence"/>
</dbReference>
<dbReference type="VEuPathDB" id="FungiDB:JI435_011240"/>
<gene>
    <name evidence="1" type="ORF">SNOG_01124</name>
</gene>
<dbReference type="EMBL" id="CH445326">
    <property type="protein sequence ID" value="EAT90773.1"/>
    <property type="molecule type" value="Genomic_DNA"/>
</dbReference>